<name>A0A1G7J7H2_9RHOB</name>
<dbReference type="SMART" id="SM00065">
    <property type="entry name" value="GAF"/>
    <property type="match status" value="1"/>
</dbReference>
<evidence type="ECO:0000256" key="7">
    <source>
        <dbReference type="ARBA" id="ARBA00022840"/>
    </source>
</evidence>
<evidence type="ECO:0000256" key="4">
    <source>
        <dbReference type="ARBA" id="ARBA00022679"/>
    </source>
</evidence>
<dbReference type="Gene3D" id="3.30.450.20">
    <property type="entry name" value="PAS domain"/>
    <property type="match status" value="1"/>
</dbReference>
<reference evidence="11" key="1">
    <citation type="submission" date="2016-10" db="EMBL/GenBank/DDBJ databases">
        <authorList>
            <person name="Varghese N."/>
            <person name="Submissions S."/>
        </authorList>
    </citation>
    <scope>NUCLEOTIDE SEQUENCE [LARGE SCALE GENOMIC DNA]</scope>
    <source>
        <strain evidence="11">DSM 10146</strain>
    </source>
</reference>
<evidence type="ECO:0000259" key="8">
    <source>
        <dbReference type="SMART" id="SM00065"/>
    </source>
</evidence>
<dbReference type="STRING" id="282683.SAMN04488105_114133"/>
<dbReference type="EC" id="2.7.13.3" evidence="2"/>
<dbReference type="GO" id="GO:0005524">
    <property type="term" value="F:ATP binding"/>
    <property type="evidence" value="ECO:0007669"/>
    <property type="project" value="UniProtKB-KW"/>
</dbReference>
<dbReference type="InterPro" id="IPR029016">
    <property type="entry name" value="GAF-like_dom_sf"/>
</dbReference>
<dbReference type="OrthoDB" id="9816309at2"/>
<dbReference type="PANTHER" id="PTHR41523">
    <property type="entry name" value="TWO-COMPONENT SYSTEM SENSOR PROTEIN"/>
    <property type="match status" value="1"/>
</dbReference>
<dbReference type="SUPFAM" id="SSF55781">
    <property type="entry name" value="GAF domain-like"/>
    <property type="match status" value="1"/>
</dbReference>
<protein>
    <recommendedName>
        <fullName evidence="2">histidine kinase</fullName>
        <ecNumber evidence="2">2.7.13.3</ecNumber>
    </recommendedName>
</protein>
<evidence type="ECO:0000313" key="11">
    <source>
        <dbReference type="Proteomes" id="UP000198994"/>
    </source>
</evidence>
<dbReference type="Pfam" id="PF08448">
    <property type="entry name" value="PAS_4"/>
    <property type="match status" value="1"/>
</dbReference>
<dbReference type="SMART" id="SM00911">
    <property type="entry name" value="HWE_HK"/>
    <property type="match status" value="1"/>
</dbReference>
<gene>
    <name evidence="10" type="ORF">SAMN04488105_114133</name>
</gene>
<feature type="domain" description="GAF" evidence="8">
    <location>
        <begin position="185"/>
        <end position="336"/>
    </location>
</feature>
<dbReference type="Gene3D" id="3.30.565.10">
    <property type="entry name" value="Histidine kinase-like ATPase, C-terminal domain"/>
    <property type="match status" value="1"/>
</dbReference>
<dbReference type="Proteomes" id="UP000198994">
    <property type="component" value="Unassembled WGS sequence"/>
</dbReference>
<keyword evidence="3" id="KW-0597">Phosphoprotein</keyword>
<dbReference type="PANTHER" id="PTHR41523:SF8">
    <property type="entry name" value="ETHYLENE RESPONSE SENSOR PROTEIN"/>
    <property type="match status" value="1"/>
</dbReference>
<dbReference type="AlphaFoldDB" id="A0A1G7J7H2"/>
<proteinExistence type="predicted"/>
<dbReference type="InterPro" id="IPR011102">
    <property type="entry name" value="Sig_transdc_His_kinase_HWE"/>
</dbReference>
<evidence type="ECO:0000256" key="1">
    <source>
        <dbReference type="ARBA" id="ARBA00000085"/>
    </source>
</evidence>
<dbReference type="InterPro" id="IPR035965">
    <property type="entry name" value="PAS-like_dom_sf"/>
</dbReference>
<dbReference type="Pfam" id="PF01590">
    <property type="entry name" value="GAF"/>
    <property type="match status" value="1"/>
</dbReference>
<evidence type="ECO:0000259" key="9">
    <source>
        <dbReference type="SMART" id="SM00911"/>
    </source>
</evidence>
<dbReference type="InterPro" id="IPR036890">
    <property type="entry name" value="HATPase_C_sf"/>
</dbReference>
<dbReference type="InterPro" id="IPR013656">
    <property type="entry name" value="PAS_4"/>
</dbReference>
<dbReference type="GO" id="GO:0004673">
    <property type="term" value="F:protein histidine kinase activity"/>
    <property type="evidence" value="ECO:0007669"/>
    <property type="project" value="UniProtKB-EC"/>
</dbReference>
<sequence>MLRRQSPDFDKLSFLSGHSAMAKRIRDFDWSTHPLGPPDTWSAALRSALGIALNSAFPTCIYWGPELRLLYNDSWSLIPGPRHPGCLGEPAEEVWSDIWHVIEPQFTRAISSGEGVYFRDQMLPMRRYGVEEETYWTYNFTPIRDDDGSIRGVFNSGNETTRQVMQQTHTRFLLELSDVYRTMGDVDAVRGRSLEMLGRHLEVDRVGLREQRHSDPDHALPVVEQWCAEGVEPVPAARGQVPIDNSAWAELLLGRVVRIDGSTPGREEVERKVLDQIGCASALAVPWVTEGRTEAILFAHSFAARHWTDLEVETVEAVLSRMMTLMERTRAIARERLMSREINHRARNLLSVAQAMIRLARAEEPETMRAKLIDRLSALAKNHALLANQRWEPVALRQILEQELAPYRGNSAIRIGLDGPHVVLTPDECQSLGMVFHELTSNAAKFGALRQTGGGLEVSWGLTPEDRLAIDWREACDTPPPAPETAKEGFGTNLLHLMVERQHEGRLTRELTSEGMHCAMDLPWRAATPATEPA</sequence>
<evidence type="ECO:0000256" key="2">
    <source>
        <dbReference type="ARBA" id="ARBA00012438"/>
    </source>
</evidence>
<evidence type="ECO:0000256" key="6">
    <source>
        <dbReference type="ARBA" id="ARBA00022777"/>
    </source>
</evidence>
<dbReference type="SUPFAM" id="SSF55785">
    <property type="entry name" value="PYP-like sensor domain (PAS domain)"/>
    <property type="match status" value="1"/>
</dbReference>
<evidence type="ECO:0000313" key="10">
    <source>
        <dbReference type="EMBL" id="SDF20870.1"/>
    </source>
</evidence>
<keyword evidence="5" id="KW-0547">Nucleotide-binding</keyword>
<dbReference type="InterPro" id="IPR003018">
    <property type="entry name" value="GAF"/>
</dbReference>
<dbReference type="RefSeq" id="WP_089962551.1">
    <property type="nucleotide sequence ID" value="NZ_FNAV01000014.1"/>
</dbReference>
<dbReference type="Gene3D" id="3.30.450.40">
    <property type="match status" value="1"/>
</dbReference>
<dbReference type="EMBL" id="FNAV01000014">
    <property type="protein sequence ID" value="SDF20870.1"/>
    <property type="molecule type" value="Genomic_DNA"/>
</dbReference>
<keyword evidence="6 10" id="KW-0418">Kinase</keyword>
<organism evidence="10 11">
    <name type="scientific">Salipiger thiooxidans</name>
    <dbReference type="NCBI Taxonomy" id="282683"/>
    <lineage>
        <taxon>Bacteria</taxon>
        <taxon>Pseudomonadati</taxon>
        <taxon>Pseudomonadota</taxon>
        <taxon>Alphaproteobacteria</taxon>
        <taxon>Rhodobacterales</taxon>
        <taxon>Roseobacteraceae</taxon>
        <taxon>Salipiger</taxon>
    </lineage>
</organism>
<evidence type="ECO:0000256" key="3">
    <source>
        <dbReference type="ARBA" id="ARBA00022553"/>
    </source>
</evidence>
<comment type="catalytic activity">
    <reaction evidence="1">
        <text>ATP + protein L-histidine = ADP + protein N-phospho-L-histidine.</text>
        <dbReference type="EC" id="2.7.13.3"/>
    </reaction>
</comment>
<evidence type="ECO:0000256" key="5">
    <source>
        <dbReference type="ARBA" id="ARBA00022741"/>
    </source>
</evidence>
<keyword evidence="4" id="KW-0808">Transferase</keyword>
<keyword evidence="7" id="KW-0067">ATP-binding</keyword>
<accession>A0A1G7J7H2</accession>
<feature type="domain" description="Signal transduction histidine kinase HWE region" evidence="9">
    <location>
        <begin position="341"/>
        <end position="421"/>
    </location>
</feature>
<dbReference type="Pfam" id="PF07536">
    <property type="entry name" value="HWE_HK"/>
    <property type="match status" value="1"/>
</dbReference>
<keyword evidence="11" id="KW-1185">Reference proteome</keyword>